<accession>A0A067M6Q8</accession>
<organism evidence="1 2">
    <name type="scientific">Botryobasidium botryosum (strain FD-172 SS1)</name>
    <dbReference type="NCBI Taxonomy" id="930990"/>
    <lineage>
        <taxon>Eukaryota</taxon>
        <taxon>Fungi</taxon>
        <taxon>Dikarya</taxon>
        <taxon>Basidiomycota</taxon>
        <taxon>Agaricomycotina</taxon>
        <taxon>Agaricomycetes</taxon>
        <taxon>Cantharellales</taxon>
        <taxon>Botryobasidiaceae</taxon>
        <taxon>Botryobasidium</taxon>
    </lineage>
</organism>
<name>A0A067M6Q8_BOTB1</name>
<keyword evidence="2" id="KW-1185">Reference proteome</keyword>
<protein>
    <submittedName>
        <fullName evidence="1">Uncharacterized protein</fullName>
    </submittedName>
</protein>
<reference evidence="2" key="1">
    <citation type="journal article" date="2014" name="Proc. Natl. Acad. Sci. U.S.A.">
        <title>Extensive sampling of basidiomycete genomes demonstrates inadequacy of the white-rot/brown-rot paradigm for wood decay fungi.</title>
        <authorList>
            <person name="Riley R."/>
            <person name="Salamov A.A."/>
            <person name="Brown D.W."/>
            <person name="Nagy L.G."/>
            <person name="Floudas D."/>
            <person name="Held B.W."/>
            <person name="Levasseur A."/>
            <person name="Lombard V."/>
            <person name="Morin E."/>
            <person name="Otillar R."/>
            <person name="Lindquist E.A."/>
            <person name="Sun H."/>
            <person name="LaButti K.M."/>
            <person name="Schmutz J."/>
            <person name="Jabbour D."/>
            <person name="Luo H."/>
            <person name="Baker S.E."/>
            <person name="Pisabarro A.G."/>
            <person name="Walton J.D."/>
            <person name="Blanchette R.A."/>
            <person name="Henrissat B."/>
            <person name="Martin F."/>
            <person name="Cullen D."/>
            <person name="Hibbett D.S."/>
            <person name="Grigoriev I.V."/>
        </authorList>
    </citation>
    <scope>NUCLEOTIDE SEQUENCE [LARGE SCALE GENOMIC DNA]</scope>
    <source>
        <strain evidence="2">FD-172 SS1</strain>
    </source>
</reference>
<dbReference type="AlphaFoldDB" id="A0A067M6Q8"/>
<gene>
    <name evidence="1" type="ORF">BOTBODRAFT_192299</name>
</gene>
<dbReference type="EMBL" id="KL198104">
    <property type="protein sequence ID" value="KDQ07567.1"/>
    <property type="molecule type" value="Genomic_DNA"/>
</dbReference>
<dbReference type="HOGENOM" id="CLU_2120717_0_0_1"/>
<proteinExistence type="predicted"/>
<dbReference type="Proteomes" id="UP000027195">
    <property type="component" value="Unassembled WGS sequence"/>
</dbReference>
<evidence type="ECO:0000313" key="1">
    <source>
        <dbReference type="EMBL" id="KDQ07567.1"/>
    </source>
</evidence>
<sequence length="114" mass="12325">MTTESRICPLLRELSISTPEISAENLIELATSRTLFSGTDKNVPPDGTTQLHRLKLAGIWTISILKPDIWEPVNRALSELPLVVDWGVSDWEIDAQVAEEAEGGARQATAGSGA</sequence>
<evidence type="ECO:0000313" key="2">
    <source>
        <dbReference type="Proteomes" id="UP000027195"/>
    </source>
</evidence>
<dbReference type="InParanoid" id="A0A067M6Q8"/>